<evidence type="ECO:0000313" key="1">
    <source>
        <dbReference type="EMBL" id="CAF1494038.1"/>
    </source>
</evidence>
<evidence type="ECO:0000313" key="2">
    <source>
        <dbReference type="EMBL" id="CAF4356777.1"/>
    </source>
</evidence>
<evidence type="ECO:0000313" key="3">
    <source>
        <dbReference type="Proteomes" id="UP000663829"/>
    </source>
</evidence>
<dbReference type="EMBL" id="CAJNOQ010021946">
    <property type="protein sequence ID" value="CAF1494038.1"/>
    <property type="molecule type" value="Genomic_DNA"/>
</dbReference>
<organism evidence="1 3">
    <name type="scientific">Didymodactylos carnosus</name>
    <dbReference type="NCBI Taxonomy" id="1234261"/>
    <lineage>
        <taxon>Eukaryota</taxon>
        <taxon>Metazoa</taxon>
        <taxon>Spiralia</taxon>
        <taxon>Gnathifera</taxon>
        <taxon>Rotifera</taxon>
        <taxon>Eurotatoria</taxon>
        <taxon>Bdelloidea</taxon>
        <taxon>Philodinida</taxon>
        <taxon>Philodinidae</taxon>
        <taxon>Didymodactylos</taxon>
    </lineage>
</organism>
<dbReference type="Proteomes" id="UP000681722">
    <property type="component" value="Unassembled WGS sequence"/>
</dbReference>
<dbReference type="AlphaFoldDB" id="A0A815SW56"/>
<dbReference type="Proteomes" id="UP000663829">
    <property type="component" value="Unassembled WGS sequence"/>
</dbReference>
<proteinExistence type="predicted"/>
<dbReference type="EMBL" id="CAJOBC010087447">
    <property type="protein sequence ID" value="CAF4356777.1"/>
    <property type="molecule type" value="Genomic_DNA"/>
</dbReference>
<sequence length="350" mass="39773">MDGISEAYKNSEKWTTRKEILSIVAPKISCKLIQSFSPGLTLYRFTTARRHALEYGRQVKHFILSPHICTDLPFGEQRLRLSTGVELYVPNTIRNIIPSRIVDQYFEYIAENNPGFPPLGPTSLLSLLNSCKASTRHSLQGVNYFAANASLAFDNLIDMVNDLSLDSDSKKILVDDVKRGRMYLKTDYKVHVQKSSTIADHCINYTLSQSNDTGYAEKCDHRHDVYVYIYLNQKHNITNAAEFVEAVHSYEGVKGVQAYECSLIRNPKPTKVTFPKITFVNNFGFEHDGIRVHRAWNVGVGLYRVLFVAPFHRPLTTALILDAAVVSNGIPFKKIQIEVYVKVRNEDIEH</sequence>
<comment type="caution">
    <text evidence="1">The sequence shown here is derived from an EMBL/GenBank/DDBJ whole genome shotgun (WGS) entry which is preliminary data.</text>
</comment>
<name>A0A815SW56_9BILA</name>
<dbReference type="PANTHER" id="PTHR33845">
    <property type="entry name" value="C2H2-TYPE DOMAIN-CONTAINING PROTEIN"/>
    <property type="match status" value="1"/>
</dbReference>
<protein>
    <submittedName>
        <fullName evidence="1">Uncharacterized protein</fullName>
    </submittedName>
</protein>
<accession>A0A815SW56</accession>
<keyword evidence="3" id="KW-1185">Reference proteome</keyword>
<gene>
    <name evidence="1" type="ORF">GPM918_LOCUS36389</name>
    <name evidence="2" type="ORF">SRO942_LOCUS37124</name>
</gene>
<dbReference type="PANTHER" id="PTHR33845:SF1">
    <property type="entry name" value="C2H2-TYPE DOMAIN-CONTAINING PROTEIN"/>
    <property type="match status" value="1"/>
</dbReference>
<reference evidence="1" key="1">
    <citation type="submission" date="2021-02" db="EMBL/GenBank/DDBJ databases">
        <authorList>
            <person name="Nowell W R."/>
        </authorList>
    </citation>
    <scope>NUCLEOTIDE SEQUENCE</scope>
</reference>
<dbReference type="OrthoDB" id="5988132at2759"/>